<dbReference type="InterPro" id="IPR011701">
    <property type="entry name" value="MFS"/>
</dbReference>
<evidence type="ECO:0000313" key="13">
    <source>
        <dbReference type="RefSeq" id="XP_013392558.1"/>
    </source>
</evidence>
<keyword evidence="12" id="KW-1185">Reference proteome</keyword>
<dbReference type="FunFam" id="1.20.1250.20:FF:000028">
    <property type="entry name" value="Sugar phosphate exchanger 3 isoform 1"/>
    <property type="match status" value="1"/>
</dbReference>
<dbReference type="InParanoid" id="A0A1S3I2T8"/>
<keyword evidence="5 10" id="KW-0812">Transmembrane</keyword>
<accession>A0A1S3I2T8</accession>
<name>A0A1S3I2T8_LINAN</name>
<evidence type="ECO:0000256" key="7">
    <source>
        <dbReference type="ARBA" id="ARBA00023136"/>
    </source>
</evidence>
<feature type="transmembrane region" description="Helical" evidence="10">
    <location>
        <begin position="116"/>
        <end position="138"/>
    </location>
</feature>
<evidence type="ECO:0000256" key="10">
    <source>
        <dbReference type="SAM" id="Phobius"/>
    </source>
</evidence>
<feature type="transmembrane region" description="Helical" evidence="10">
    <location>
        <begin position="304"/>
        <end position="321"/>
    </location>
</feature>
<feature type="domain" description="Major facilitator superfamily (MFS) profile" evidence="11">
    <location>
        <begin position="24"/>
        <end position="480"/>
    </location>
</feature>
<dbReference type="PANTHER" id="PTHR43184">
    <property type="entry name" value="MAJOR FACILITATOR SUPERFAMILY TRANSPORTER 16, ISOFORM B"/>
    <property type="match status" value="1"/>
</dbReference>
<dbReference type="GO" id="GO:0005789">
    <property type="term" value="C:endoplasmic reticulum membrane"/>
    <property type="evidence" value="ECO:0007669"/>
    <property type="project" value="TreeGrafter"/>
</dbReference>
<keyword evidence="7 10" id="KW-0472">Membrane</keyword>
<feature type="transmembrane region" description="Helical" evidence="10">
    <location>
        <begin position="422"/>
        <end position="444"/>
    </location>
</feature>
<evidence type="ECO:0000256" key="8">
    <source>
        <dbReference type="ARBA" id="ARBA00041091"/>
    </source>
</evidence>
<feature type="transmembrane region" description="Helical" evidence="10">
    <location>
        <begin position="333"/>
        <end position="352"/>
    </location>
</feature>
<keyword evidence="4" id="KW-0762">Sugar transport</keyword>
<feature type="transmembrane region" description="Helical" evidence="10">
    <location>
        <begin position="210"/>
        <end position="231"/>
    </location>
</feature>
<comment type="subcellular location">
    <subcellularLocation>
        <location evidence="1">Membrane</location>
        <topology evidence="1">Multi-pass membrane protein</topology>
    </subcellularLocation>
</comment>
<feature type="transmembrane region" description="Helical" evidence="10">
    <location>
        <begin position="17"/>
        <end position="35"/>
    </location>
</feature>
<evidence type="ECO:0000259" key="11">
    <source>
        <dbReference type="PROSITE" id="PS50850"/>
    </source>
</evidence>
<evidence type="ECO:0000256" key="6">
    <source>
        <dbReference type="ARBA" id="ARBA00022989"/>
    </source>
</evidence>
<feature type="transmembrane region" description="Helical" evidence="10">
    <location>
        <begin position="359"/>
        <end position="375"/>
    </location>
</feature>
<dbReference type="STRING" id="7574.A0A1S3I2T8"/>
<organism evidence="12 13">
    <name type="scientific">Lingula anatina</name>
    <name type="common">Brachiopod</name>
    <name type="synonym">Lingula unguis</name>
    <dbReference type="NCBI Taxonomy" id="7574"/>
    <lineage>
        <taxon>Eukaryota</taxon>
        <taxon>Metazoa</taxon>
        <taxon>Spiralia</taxon>
        <taxon>Lophotrochozoa</taxon>
        <taxon>Brachiopoda</taxon>
        <taxon>Linguliformea</taxon>
        <taxon>Lingulata</taxon>
        <taxon>Lingulida</taxon>
        <taxon>Linguloidea</taxon>
        <taxon>Lingulidae</taxon>
        <taxon>Lingula</taxon>
    </lineage>
</organism>
<dbReference type="PROSITE" id="PS50850">
    <property type="entry name" value="MFS"/>
    <property type="match status" value="1"/>
</dbReference>
<feature type="transmembrane region" description="Helical" evidence="10">
    <location>
        <begin position="85"/>
        <end position="104"/>
    </location>
</feature>
<reference evidence="13" key="1">
    <citation type="submission" date="2025-08" db="UniProtKB">
        <authorList>
            <consortium name="RefSeq"/>
        </authorList>
    </citation>
    <scope>IDENTIFICATION</scope>
    <source>
        <tissue evidence="13">Gonads</tissue>
    </source>
</reference>
<dbReference type="InterPro" id="IPR020846">
    <property type="entry name" value="MFS_dom"/>
</dbReference>
<feature type="transmembrane region" description="Helical" evidence="10">
    <location>
        <begin position="180"/>
        <end position="204"/>
    </location>
</feature>
<feature type="transmembrane region" description="Helical" evidence="10">
    <location>
        <begin position="456"/>
        <end position="476"/>
    </location>
</feature>
<dbReference type="RefSeq" id="XP_013392558.1">
    <property type="nucleotide sequence ID" value="XM_013537104.1"/>
</dbReference>
<evidence type="ECO:0000256" key="2">
    <source>
        <dbReference type="ARBA" id="ARBA00009598"/>
    </source>
</evidence>
<evidence type="ECO:0000256" key="1">
    <source>
        <dbReference type="ARBA" id="ARBA00004141"/>
    </source>
</evidence>
<evidence type="ECO:0000256" key="5">
    <source>
        <dbReference type="ARBA" id="ARBA00022692"/>
    </source>
</evidence>
<protein>
    <recommendedName>
        <fullName evidence="8">Sugar phosphate exchanger 3</fullName>
    </recommendedName>
    <alternativeName>
        <fullName evidence="9">Solute carrier family 37 member 3</fullName>
    </alternativeName>
</protein>
<dbReference type="Pfam" id="PF07690">
    <property type="entry name" value="MFS_1"/>
    <property type="match status" value="1"/>
</dbReference>
<dbReference type="PIRSF" id="PIRSF002808">
    <property type="entry name" value="Hexose_phosphate_transp"/>
    <property type="match status" value="1"/>
</dbReference>
<evidence type="ECO:0000313" key="12">
    <source>
        <dbReference type="Proteomes" id="UP000085678"/>
    </source>
</evidence>
<dbReference type="OrthoDB" id="3639251at2759"/>
<dbReference type="InterPro" id="IPR000849">
    <property type="entry name" value="Sugar_P_transporter"/>
</dbReference>
<evidence type="ECO:0000256" key="4">
    <source>
        <dbReference type="ARBA" id="ARBA00022597"/>
    </source>
</evidence>
<keyword evidence="6 10" id="KW-1133">Transmembrane helix</keyword>
<dbReference type="GO" id="GO:0022857">
    <property type="term" value="F:transmembrane transporter activity"/>
    <property type="evidence" value="ECO:0007669"/>
    <property type="project" value="InterPro"/>
</dbReference>
<dbReference type="AlphaFoldDB" id="A0A1S3I2T8"/>
<dbReference type="Gene3D" id="1.20.1250.20">
    <property type="entry name" value="MFS general substrate transporter like domains"/>
    <property type="match status" value="2"/>
</dbReference>
<dbReference type="SUPFAM" id="SSF103473">
    <property type="entry name" value="MFS general substrate transporter"/>
    <property type="match status" value="1"/>
</dbReference>
<sequence>MEGADSGQQRPTKKLKWTFYHVTIFILTFMSYAFFHATRKTFSNVKDSLTQVWTPQCHNATIRETKPDHIWNDHKMFANKDDAEYFLGALDTAFMVAYAVGLYFSGPLGDRLNMRYVLSFGMCSSALLVFLFGTVTEWVQFYNIYFYMAVWILNGLLQSSGWPTVVAIMGNWFGKSSRGVVFGIWSACASVGNIIGTLLSAAVLPFGYEYPFLVTSAVLFAGGVVVFFGLIPSPREIGMPEADEEEEEDKTGAGVTTPLLVDEVNGDGPNTEDHKERAEAIGFIQAILLPGVIPYSLSYACLKLVNYSFFFWLPFYLAVHFNWPDTTADDLSIWYDVGGIIAGIVGGLISDIMKKRSPVVVFMLILALPSLFIYSKSPKDLYWNGFLMGVTGFFIGGPANLISSAISADLGRQGPVQGNKEALATVAGIVDGTGSVGAAIGQILVPVIQVHTSWQWVFYFFIVMTALTVVCILPLLKNEIMSMRCCQQRRGALVVNVNPD</sequence>
<dbReference type="GeneID" id="106160482"/>
<keyword evidence="3" id="KW-0813">Transport</keyword>
<dbReference type="CDD" id="cd17342">
    <property type="entry name" value="MFS_SLC37A3"/>
    <property type="match status" value="1"/>
</dbReference>
<dbReference type="PANTHER" id="PTHR43184:SF12">
    <property type="entry name" value="SUGAR PHOSPHATE EXCHANGER 3"/>
    <property type="match status" value="1"/>
</dbReference>
<dbReference type="KEGG" id="lak:106160482"/>
<comment type="similarity">
    <text evidence="2">Belongs to the major facilitator superfamily. Organophosphate:Pi antiporter (OPA) (TC 2.A.1.4) family.</text>
</comment>
<feature type="transmembrane region" description="Helical" evidence="10">
    <location>
        <begin position="381"/>
        <end position="402"/>
    </location>
</feature>
<evidence type="ECO:0000256" key="9">
    <source>
        <dbReference type="ARBA" id="ARBA00042039"/>
    </source>
</evidence>
<gene>
    <name evidence="13" type="primary">LOC106160482</name>
</gene>
<dbReference type="Proteomes" id="UP000085678">
    <property type="component" value="Unplaced"/>
</dbReference>
<dbReference type="InterPro" id="IPR036259">
    <property type="entry name" value="MFS_trans_sf"/>
</dbReference>
<feature type="transmembrane region" description="Helical" evidence="10">
    <location>
        <begin position="144"/>
        <end position="168"/>
    </location>
</feature>
<evidence type="ECO:0000256" key="3">
    <source>
        <dbReference type="ARBA" id="ARBA00022448"/>
    </source>
</evidence>
<proteinExistence type="inferred from homology"/>